<evidence type="ECO:0000313" key="2">
    <source>
        <dbReference type="EMBL" id="JAA60697.1"/>
    </source>
</evidence>
<reference evidence="2" key="2">
    <citation type="journal article" date="2015" name="J. Proteomics">
        <title>Sexual differences in the sialomes of the zebra tick, Rhipicephalus pulchellus.</title>
        <authorList>
            <person name="Tan A.W."/>
            <person name="Francischetti I.M."/>
            <person name="Slovak M."/>
            <person name="Kini R.M."/>
            <person name="Ribeiro J.M."/>
        </authorList>
    </citation>
    <scope>NUCLEOTIDE SEQUENCE</scope>
    <source>
        <tissue evidence="2">Salivary gland</tissue>
    </source>
</reference>
<reference evidence="2" key="1">
    <citation type="submission" date="2012-11" db="EMBL/GenBank/DDBJ databases">
        <authorList>
            <person name="Lucero-Rivera Y.E."/>
            <person name="Tovar-Ramirez D."/>
        </authorList>
    </citation>
    <scope>NUCLEOTIDE SEQUENCE</scope>
    <source>
        <tissue evidence="2">Salivary gland</tissue>
    </source>
</reference>
<dbReference type="EMBL" id="GACK01004337">
    <property type="protein sequence ID" value="JAA60697.1"/>
    <property type="molecule type" value="mRNA"/>
</dbReference>
<feature type="chain" id="PRO_5003981466" evidence="1">
    <location>
        <begin position="17"/>
        <end position="186"/>
    </location>
</feature>
<sequence length="186" mass="21261">MFRFIVATLCLGLAFSKTNPSRNRFLEAMEQNKCYWTHKSTYTYMDKKCFRYEVVDQHKDKKFTLLQRYQVNGNGPEPVLVYKNFSATFRKVGQTSTLTLQDETSTVKYTFGFWNKSEKCFVLTYKVDHGLGGPLGNECDLNILGKLPDHEIPFPSCTAALRKVCPHGTKSKDLKGNCINSDSEDV</sequence>
<proteinExistence type="evidence at transcript level"/>
<feature type="signal peptide" evidence="1">
    <location>
        <begin position="1"/>
        <end position="16"/>
    </location>
</feature>
<evidence type="ECO:0000256" key="1">
    <source>
        <dbReference type="SAM" id="SignalP"/>
    </source>
</evidence>
<keyword evidence="1" id="KW-0732">Signal</keyword>
<protein>
    <submittedName>
        <fullName evidence="2">Putative salivary lipocalin</fullName>
    </submittedName>
</protein>
<name>L7MA11_RHIPC</name>
<organism evidence="2">
    <name type="scientific">Rhipicephalus pulchellus</name>
    <name type="common">Yellow backed tick</name>
    <name type="synonym">Dermacentor pulchellus</name>
    <dbReference type="NCBI Taxonomy" id="72859"/>
    <lineage>
        <taxon>Eukaryota</taxon>
        <taxon>Metazoa</taxon>
        <taxon>Ecdysozoa</taxon>
        <taxon>Arthropoda</taxon>
        <taxon>Chelicerata</taxon>
        <taxon>Arachnida</taxon>
        <taxon>Acari</taxon>
        <taxon>Parasitiformes</taxon>
        <taxon>Ixodida</taxon>
        <taxon>Ixodoidea</taxon>
        <taxon>Ixodidae</taxon>
        <taxon>Rhipicephalinae</taxon>
        <taxon>Rhipicephalus</taxon>
        <taxon>Rhipicephalus</taxon>
    </lineage>
</organism>
<accession>L7MA11</accession>
<dbReference type="AlphaFoldDB" id="L7MA11"/>